<evidence type="ECO:0000313" key="1">
    <source>
        <dbReference type="EMBL" id="CAH2029932.1"/>
    </source>
</evidence>
<dbReference type="EMBL" id="OW150024">
    <property type="protein sequence ID" value="CAH2029932.1"/>
    <property type="molecule type" value="Genomic_DNA"/>
</dbReference>
<organism evidence="1 2">
    <name type="scientific">Trichlorobacter ammonificans</name>
    <dbReference type="NCBI Taxonomy" id="2916410"/>
    <lineage>
        <taxon>Bacteria</taxon>
        <taxon>Pseudomonadati</taxon>
        <taxon>Thermodesulfobacteriota</taxon>
        <taxon>Desulfuromonadia</taxon>
        <taxon>Geobacterales</taxon>
        <taxon>Geobacteraceae</taxon>
        <taxon>Trichlorobacter</taxon>
    </lineage>
</organism>
<dbReference type="Proteomes" id="UP001295463">
    <property type="component" value="Chromosome"/>
</dbReference>
<protein>
    <recommendedName>
        <fullName evidence="3">Methyltransferase domain-containing protein</fullName>
    </recommendedName>
</protein>
<dbReference type="InterPro" id="IPR019734">
    <property type="entry name" value="TPR_rpt"/>
</dbReference>
<evidence type="ECO:0008006" key="3">
    <source>
        <dbReference type="Google" id="ProtNLM"/>
    </source>
</evidence>
<name>A0ABN8HFI0_9BACT</name>
<accession>A0ABN8HFI0</accession>
<dbReference type="RefSeq" id="WP_305730909.1">
    <property type="nucleotide sequence ID" value="NZ_OW150024.1"/>
</dbReference>
<dbReference type="Pfam" id="PF13578">
    <property type="entry name" value="Methyltransf_24"/>
    <property type="match status" value="1"/>
</dbReference>
<dbReference type="SUPFAM" id="SSF53335">
    <property type="entry name" value="S-adenosyl-L-methionine-dependent methyltransferases"/>
    <property type="match status" value="2"/>
</dbReference>
<dbReference type="Gene3D" id="1.25.40.10">
    <property type="entry name" value="Tetratricopeptide repeat domain"/>
    <property type="match status" value="1"/>
</dbReference>
<dbReference type="InterPro" id="IPR011990">
    <property type="entry name" value="TPR-like_helical_dom_sf"/>
</dbReference>
<dbReference type="Pfam" id="PF13489">
    <property type="entry name" value="Methyltransf_23"/>
    <property type="match status" value="1"/>
</dbReference>
<dbReference type="Gene3D" id="3.40.50.150">
    <property type="entry name" value="Vaccinia Virus protein VP39"/>
    <property type="match status" value="2"/>
</dbReference>
<sequence length="681" mass="77238">MVQCPITRVWEKLAKILPHIRTEDLGNSMKACREIQRGITGRHCGDFGDKLVQYLSIAHYIRKTGAAAVQLLEIGSLFGGSCLMKLFAMRDLGVMGKIVCIDPMSGFYGEKTDPISGIPVTKDIFYENITKFGFDVSMVDLRCCLSTHSDAYNGLDANSFATIMIDGDHSYSGVKNDWQTYSKFLKTDGLMLMDDYNDPSWPDIAVFIDELRQQPQNTWHMHQFGSTMVITPVDGIGFSADSVDPVFNHELLHKLNSEFLLDYSTLIGLAKCWLAEKDYVSALDLVKRAMQLVSVKPFDRVQGILEVGWLLDTNGLRDQAETLYMLGIQIAEVDDKQKYDLFVRLANSSWNKGAADLAADYYLRALNIDGIPDKRKFFPLLGLARHHVLKKEYAEAINFFTAALSKPDIHKDYYANTLNELVDCRKNMLMTNSSGTQRNHNRLSTTPLQINVPASYATVREYNFFLEAYPSIANLTGDLKNFQRPWVVDSVLKHVPRGGRILEIGADKCELADYLQKLGYEVWVIDVFEEFGGGIAKFEEVSTRFPQIHFTRGFIHEDQTLPTDYFDAIYSCSVIEHNPIAAIAPTFERIYRCLKPGGKSIHAIDFTVDGTVLKNHGLINAVLSLHEQTKTAEELGQEALNDIDTFYLSPQGHYNWRKFLKKRYEEYPFRKVTSFNIISHK</sequence>
<dbReference type="InterPro" id="IPR029063">
    <property type="entry name" value="SAM-dependent_MTases_sf"/>
</dbReference>
<dbReference type="CDD" id="cd02440">
    <property type="entry name" value="AdoMet_MTases"/>
    <property type="match status" value="1"/>
</dbReference>
<keyword evidence="2" id="KW-1185">Reference proteome</keyword>
<dbReference type="SUPFAM" id="SSF48452">
    <property type="entry name" value="TPR-like"/>
    <property type="match status" value="1"/>
</dbReference>
<dbReference type="SMART" id="SM00028">
    <property type="entry name" value="TPR"/>
    <property type="match status" value="3"/>
</dbReference>
<proteinExistence type="predicted"/>
<reference evidence="1 2" key="1">
    <citation type="submission" date="2022-03" db="EMBL/GenBank/DDBJ databases">
        <authorList>
            <person name="Koch H."/>
        </authorList>
    </citation>
    <scope>NUCLEOTIDE SEQUENCE [LARGE SCALE GENOMIC DNA]</scope>
    <source>
        <strain evidence="1 2">G1</strain>
    </source>
</reference>
<gene>
    <name evidence="1" type="ORF">GEAMG1_0110</name>
</gene>
<evidence type="ECO:0000313" key="2">
    <source>
        <dbReference type="Proteomes" id="UP001295463"/>
    </source>
</evidence>